<proteinExistence type="predicted"/>
<evidence type="ECO:0000313" key="2">
    <source>
        <dbReference type="Proteomes" id="UP001283361"/>
    </source>
</evidence>
<dbReference type="AlphaFoldDB" id="A0AAE0XNN4"/>
<keyword evidence="2" id="KW-1185">Reference proteome</keyword>
<evidence type="ECO:0000313" key="1">
    <source>
        <dbReference type="EMBL" id="KAK3696943.1"/>
    </source>
</evidence>
<organism evidence="1 2">
    <name type="scientific">Elysia crispata</name>
    <name type="common">lettuce slug</name>
    <dbReference type="NCBI Taxonomy" id="231223"/>
    <lineage>
        <taxon>Eukaryota</taxon>
        <taxon>Metazoa</taxon>
        <taxon>Spiralia</taxon>
        <taxon>Lophotrochozoa</taxon>
        <taxon>Mollusca</taxon>
        <taxon>Gastropoda</taxon>
        <taxon>Heterobranchia</taxon>
        <taxon>Euthyneura</taxon>
        <taxon>Panpulmonata</taxon>
        <taxon>Sacoglossa</taxon>
        <taxon>Placobranchoidea</taxon>
        <taxon>Plakobranchidae</taxon>
        <taxon>Elysia</taxon>
    </lineage>
</organism>
<name>A0AAE0XNN4_9GAST</name>
<protein>
    <submittedName>
        <fullName evidence="1">Uncharacterized protein</fullName>
    </submittedName>
</protein>
<reference evidence="1" key="1">
    <citation type="journal article" date="2023" name="G3 (Bethesda)">
        <title>A reference genome for the long-term kleptoplast-retaining sea slug Elysia crispata morphotype clarki.</title>
        <authorList>
            <person name="Eastman K.E."/>
            <person name="Pendleton A.L."/>
            <person name="Shaikh M.A."/>
            <person name="Suttiyut T."/>
            <person name="Ogas R."/>
            <person name="Tomko P."/>
            <person name="Gavelis G."/>
            <person name="Widhalm J.R."/>
            <person name="Wisecaver J.H."/>
        </authorList>
    </citation>
    <scope>NUCLEOTIDE SEQUENCE</scope>
    <source>
        <strain evidence="1">ECLA1</strain>
    </source>
</reference>
<accession>A0AAE0XNN4</accession>
<dbReference type="EMBL" id="JAWDGP010008026">
    <property type="protein sequence ID" value="KAK3696943.1"/>
    <property type="molecule type" value="Genomic_DNA"/>
</dbReference>
<gene>
    <name evidence="1" type="ORF">RRG08_023136</name>
</gene>
<sequence>MLLIVIFPVHSVKTSFKTTKEPQYPPEDPIPNAHQTYLLNAPLIGSEYDVDRILFMAHKNDKRSIIVAWSDSVIIVIEINSVMGRG</sequence>
<comment type="caution">
    <text evidence="1">The sequence shown here is derived from an EMBL/GenBank/DDBJ whole genome shotgun (WGS) entry which is preliminary data.</text>
</comment>
<dbReference type="Proteomes" id="UP001283361">
    <property type="component" value="Unassembled WGS sequence"/>
</dbReference>